<dbReference type="AlphaFoldDB" id="A0A0N7IFY0"/>
<gene>
    <name evidence="1" type="ORF">BcellWH2_04242</name>
</gene>
<accession>A0A0N7IFY0</accession>
<sequence length="50" mass="5953">MHYLKVNCSGIMFHTSHAMPTGMVLMPKIQIKDNTQNKKFIYFRFLLKYS</sequence>
<protein>
    <submittedName>
        <fullName evidence="1">Uncharacterized protein</fullName>
    </submittedName>
</protein>
<dbReference type="PATRIC" id="fig|246787.4.peg.4384"/>
<dbReference type="EMBL" id="CP012801">
    <property type="protein sequence ID" value="ALJ61459.1"/>
    <property type="molecule type" value="Genomic_DNA"/>
</dbReference>
<dbReference type="KEGG" id="bcel:BcellWH2_04242"/>
<dbReference type="Proteomes" id="UP000061809">
    <property type="component" value="Chromosome"/>
</dbReference>
<evidence type="ECO:0000313" key="1">
    <source>
        <dbReference type="EMBL" id="ALJ61459.1"/>
    </source>
</evidence>
<proteinExistence type="predicted"/>
<organism evidence="1 2">
    <name type="scientific">Bacteroides cellulosilyticus</name>
    <dbReference type="NCBI Taxonomy" id="246787"/>
    <lineage>
        <taxon>Bacteria</taxon>
        <taxon>Pseudomonadati</taxon>
        <taxon>Bacteroidota</taxon>
        <taxon>Bacteroidia</taxon>
        <taxon>Bacteroidales</taxon>
        <taxon>Bacteroidaceae</taxon>
        <taxon>Bacteroides</taxon>
    </lineage>
</organism>
<dbReference type="STRING" id="246787.BcellWH2_04242"/>
<evidence type="ECO:0000313" key="2">
    <source>
        <dbReference type="Proteomes" id="UP000061809"/>
    </source>
</evidence>
<name>A0A0N7IFY0_9BACE</name>
<reference evidence="1 2" key="1">
    <citation type="journal article" date="2015" name="Science">
        <title>Genetic determinants of in vivo fitness and diet responsiveness in multiple human gut Bacteroides.</title>
        <authorList>
            <person name="Wu M."/>
            <person name="McNulty N.P."/>
            <person name="Rodionov D.A."/>
            <person name="Khoroshkin M.S."/>
            <person name="Griffin N.W."/>
            <person name="Cheng J."/>
            <person name="Latreille P."/>
            <person name="Kerstetter R.A."/>
            <person name="Terrapon N."/>
            <person name="Henrissat B."/>
            <person name="Osterman A.L."/>
            <person name="Gordon J.I."/>
        </authorList>
    </citation>
    <scope>NUCLEOTIDE SEQUENCE [LARGE SCALE GENOMIC DNA]</scope>
    <source>
        <strain evidence="1 2">WH2</strain>
    </source>
</reference>